<evidence type="ECO:0000313" key="3">
    <source>
        <dbReference type="EMBL" id="CRK24469.1"/>
    </source>
</evidence>
<protein>
    <submittedName>
        <fullName evidence="3">Uncharacterized protein</fullName>
    </submittedName>
</protein>
<dbReference type="EMBL" id="CVQI01016335">
    <property type="protein sequence ID" value="CRK24469.1"/>
    <property type="molecule type" value="Genomic_DNA"/>
</dbReference>
<dbReference type="PANTHER" id="PTHR35872:SF1">
    <property type="entry name" value="ALPHA-L-RHAMNOSIDASE C"/>
    <property type="match status" value="1"/>
</dbReference>
<name>A0A0G4LRA8_VERLO</name>
<reference evidence="4" key="1">
    <citation type="submission" date="2015-05" db="EMBL/GenBank/DDBJ databases">
        <authorList>
            <person name="Fogelqvist Johan"/>
        </authorList>
    </citation>
    <scope>NUCLEOTIDE SEQUENCE [LARGE SCALE GENOMIC DNA]</scope>
</reference>
<dbReference type="AlphaFoldDB" id="A0A0G4LRA8"/>
<proteinExistence type="predicted"/>
<keyword evidence="2" id="KW-0812">Transmembrane</keyword>
<evidence type="ECO:0000256" key="2">
    <source>
        <dbReference type="SAM" id="Phobius"/>
    </source>
</evidence>
<dbReference type="Proteomes" id="UP000045706">
    <property type="component" value="Unassembled WGS sequence"/>
</dbReference>
<gene>
    <name evidence="3" type="ORF">BN1723_013312</name>
</gene>
<keyword evidence="2" id="KW-0472">Membrane</keyword>
<dbReference type="PANTHER" id="PTHR35872">
    <property type="entry name" value="INTEGRAL MEMBRANE PROTEIN (AFU_ORTHOLOGUE AFUA_5G07110)"/>
    <property type="match status" value="1"/>
</dbReference>
<feature type="non-terminal residue" evidence="3">
    <location>
        <position position="1"/>
    </location>
</feature>
<dbReference type="InterPro" id="IPR021369">
    <property type="entry name" value="DUF2985"/>
</dbReference>
<accession>A0A0G4LRA8</accession>
<evidence type="ECO:0000313" key="4">
    <source>
        <dbReference type="Proteomes" id="UP000045706"/>
    </source>
</evidence>
<keyword evidence="2" id="KW-1133">Transmembrane helix</keyword>
<sequence length="479" mass="51317">APLSEQKTDQNANKTAAMTTNQKASELLPWQENTAYEALQPAVIEPSGPSASRRPPPTMMQTATAWLRDMTLVKVIIIIYCLNVVAWGGMIFLLLCNAAPAMCHPTCNDINSPRRIWIEIDSQILNALFCVMAFGLAPQRARDAWRLVQHHFAHDSLALRRLAASYRSWFRLPGSQELPSDLGPDEVDDWLSKGGALAVVPHPARSIPDAPYSGLRASPTALWKLATVIGLNVMNTSFQAVLSGFMWGYNRHTLIHRRSTTQSQSIRRLHLSYSLEMKFLNILSLVSFASAAPALQARQNTAIGTVKNAVATLDSATKGNIQAIQGAVAEVKNNVEAQVEVVLKTNIQGIADALKKATDDIAKGTTGAGGAIGGDLKDLTQAQINEVRDAIAAAQRILRDIGATVRLTATDLTPALKSAIKSEVDAVKAAIQPFVTPLTTFGEAARAARASLAIGITGLSTVIAELGAILSRLIASIGL</sequence>
<dbReference type="Pfam" id="PF11204">
    <property type="entry name" value="DUF2985"/>
    <property type="match status" value="1"/>
</dbReference>
<evidence type="ECO:0000256" key="1">
    <source>
        <dbReference type="SAM" id="MobiDB-lite"/>
    </source>
</evidence>
<feature type="compositionally biased region" description="Polar residues" evidence="1">
    <location>
        <begin position="9"/>
        <end position="23"/>
    </location>
</feature>
<feature type="region of interest" description="Disordered" evidence="1">
    <location>
        <begin position="1"/>
        <end position="23"/>
    </location>
</feature>
<organism evidence="3 4">
    <name type="scientific">Verticillium longisporum</name>
    <name type="common">Verticillium dahliae var. longisporum</name>
    <dbReference type="NCBI Taxonomy" id="100787"/>
    <lineage>
        <taxon>Eukaryota</taxon>
        <taxon>Fungi</taxon>
        <taxon>Dikarya</taxon>
        <taxon>Ascomycota</taxon>
        <taxon>Pezizomycotina</taxon>
        <taxon>Sordariomycetes</taxon>
        <taxon>Hypocreomycetidae</taxon>
        <taxon>Glomerellales</taxon>
        <taxon>Plectosphaerellaceae</taxon>
        <taxon>Verticillium</taxon>
    </lineage>
</organism>
<feature type="transmembrane region" description="Helical" evidence="2">
    <location>
        <begin position="75"/>
        <end position="95"/>
    </location>
</feature>